<evidence type="ECO:0000256" key="2">
    <source>
        <dbReference type="ARBA" id="ARBA00023002"/>
    </source>
</evidence>
<organism evidence="4 5">
    <name type="scientific">Xaviernesmea rhizosphaerae</name>
    <dbReference type="NCBI Taxonomy" id="1672749"/>
    <lineage>
        <taxon>Bacteria</taxon>
        <taxon>Pseudomonadati</taxon>
        <taxon>Pseudomonadota</taxon>
        <taxon>Alphaproteobacteria</taxon>
        <taxon>Hyphomicrobiales</taxon>
        <taxon>Rhizobiaceae</taxon>
        <taxon>Rhizobium/Agrobacterium group</taxon>
        <taxon>Xaviernesmea</taxon>
    </lineage>
</organism>
<feature type="domain" description="Ketoreductase" evidence="3">
    <location>
        <begin position="16"/>
        <end position="195"/>
    </location>
</feature>
<dbReference type="OrthoDB" id="9789398at2"/>
<evidence type="ECO:0000313" key="4">
    <source>
        <dbReference type="EMBL" id="OLP54528.1"/>
    </source>
</evidence>
<dbReference type="PANTHER" id="PTHR42760:SF133">
    <property type="entry name" value="3-OXOACYL-[ACYL-CARRIER-PROTEIN] REDUCTASE"/>
    <property type="match status" value="1"/>
</dbReference>
<gene>
    <name evidence="4" type="ORF">BJF92_03745</name>
</gene>
<sequence>MSKTVCAHHPDLSGCGVLITGGASGIGAALVEGFARQGARVAFIDIDASAAQALVERLSPGLAHPPLFLHADLRDTVRLHACVRQAAEQLGGLRVLVNNAARDDRHDLETMEEADWDEALDINLKPLLFTAKAAAPYLQASGAGAIVNFSSIAYLLNMGELPAYSAAKAGIIGLTKSLAGRLGPKGIRVNALLPGMVVTERQKALWLTDGAIAAMIDRQCIKRSLVADDMVGPCLFLASQGAAALTAQAIIVDGGVL</sequence>
<proteinExistence type="inferred from homology"/>
<name>A0A1Q9AH39_9HYPH</name>
<dbReference type="InterPro" id="IPR002347">
    <property type="entry name" value="SDR_fam"/>
</dbReference>
<evidence type="ECO:0000256" key="1">
    <source>
        <dbReference type="ARBA" id="ARBA00006484"/>
    </source>
</evidence>
<dbReference type="STRING" id="1672749.BJF92_03745"/>
<dbReference type="GO" id="GO:0016616">
    <property type="term" value="F:oxidoreductase activity, acting on the CH-OH group of donors, NAD or NADP as acceptor"/>
    <property type="evidence" value="ECO:0007669"/>
    <property type="project" value="TreeGrafter"/>
</dbReference>
<dbReference type="Gene3D" id="3.40.50.720">
    <property type="entry name" value="NAD(P)-binding Rossmann-like Domain"/>
    <property type="match status" value="1"/>
</dbReference>
<dbReference type="PRINTS" id="PR00081">
    <property type="entry name" value="GDHRDH"/>
</dbReference>
<dbReference type="SMART" id="SM00822">
    <property type="entry name" value="PKS_KR"/>
    <property type="match status" value="1"/>
</dbReference>
<dbReference type="EMBL" id="MKIO01000033">
    <property type="protein sequence ID" value="OLP54528.1"/>
    <property type="molecule type" value="Genomic_DNA"/>
</dbReference>
<accession>A0A1Q9AH39</accession>
<comment type="caution">
    <text evidence="4">The sequence shown here is derived from an EMBL/GenBank/DDBJ whole genome shotgun (WGS) entry which is preliminary data.</text>
</comment>
<dbReference type="RefSeq" id="WP_075635714.1">
    <property type="nucleotide sequence ID" value="NZ_MKIO01000033.1"/>
</dbReference>
<evidence type="ECO:0000259" key="3">
    <source>
        <dbReference type="SMART" id="SM00822"/>
    </source>
</evidence>
<reference evidence="4 5" key="1">
    <citation type="submission" date="2016-09" db="EMBL/GenBank/DDBJ databases">
        <title>Rhizobium sp. nov., a novel species isolated from the rice rhizosphere.</title>
        <authorList>
            <person name="Zhao J."/>
            <person name="Zhang X."/>
        </authorList>
    </citation>
    <scope>NUCLEOTIDE SEQUENCE [LARGE SCALE GENOMIC DNA]</scope>
    <source>
        <strain evidence="4 5">MH17</strain>
    </source>
</reference>
<evidence type="ECO:0000313" key="5">
    <source>
        <dbReference type="Proteomes" id="UP000186143"/>
    </source>
</evidence>
<protein>
    <submittedName>
        <fullName evidence="4">3-oxoacyl-ACP reductase</fullName>
    </submittedName>
</protein>
<dbReference type="InterPro" id="IPR020904">
    <property type="entry name" value="Sc_DH/Rdtase_CS"/>
</dbReference>
<dbReference type="PRINTS" id="PR00080">
    <property type="entry name" value="SDRFAMILY"/>
</dbReference>
<dbReference type="InterPro" id="IPR057326">
    <property type="entry name" value="KR_dom"/>
</dbReference>
<dbReference type="PROSITE" id="PS00061">
    <property type="entry name" value="ADH_SHORT"/>
    <property type="match status" value="1"/>
</dbReference>
<comment type="similarity">
    <text evidence="1">Belongs to the short-chain dehydrogenases/reductases (SDR) family.</text>
</comment>
<dbReference type="SUPFAM" id="SSF51735">
    <property type="entry name" value="NAD(P)-binding Rossmann-fold domains"/>
    <property type="match status" value="1"/>
</dbReference>
<dbReference type="Pfam" id="PF13561">
    <property type="entry name" value="adh_short_C2"/>
    <property type="match status" value="1"/>
</dbReference>
<dbReference type="FunFam" id="3.40.50.720:FF:000084">
    <property type="entry name" value="Short-chain dehydrogenase reductase"/>
    <property type="match status" value="1"/>
</dbReference>
<dbReference type="AlphaFoldDB" id="A0A1Q9AH39"/>
<dbReference type="InterPro" id="IPR036291">
    <property type="entry name" value="NAD(P)-bd_dom_sf"/>
</dbReference>
<dbReference type="Proteomes" id="UP000186143">
    <property type="component" value="Unassembled WGS sequence"/>
</dbReference>
<keyword evidence="2" id="KW-0560">Oxidoreductase</keyword>
<dbReference type="CDD" id="cd05233">
    <property type="entry name" value="SDR_c"/>
    <property type="match status" value="1"/>
</dbReference>
<dbReference type="PANTHER" id="PTHR42760">
    <property type="entry name" value="SHORT-CHAIN DEHYDROGENASES/REDUCTASES FAMILY MEMBER"/>
    <property type="match status" value="1"/>
</dbReference>